<evidence type="ECO:0000313" key="9">
    <source>
        <dbReference type="EMBL" id="QBY56225.1"/>
    </source>
</evidence>
<dbReference type="OrthoDB" id="9785768at2"/>
<dbReference type="InterPro" id="IPR055140">
    <property type="entry name" value="Thiolase_C_2"/>
</dbReference>
<proteinExistence type="predicted"/>
<name>A0A4P7LK67_9BURK</name>
<feature type="domain" description="Thiolase C-terminal" evidence="8">
    <location>
        <begin position="265"/>
        <end position="377"/>
    </location>
</feature>
<dbReference type="GO" id="GO:0006869">
    <property type="term" value="P:lipid transport"/>
    <property type="evidence" value="ECO:0007669"/>
    <property type="project" value="UniProtKB-KW"/>
</dbReference>
<evidence type="ECO:0000259" key="8">
    <source>
        <dbReference type="Pfam" id="PF22691"/>
    </source>
</evidence>
<organism evidence="9 10">
    <name type="scientific">Cupriavidus oxalaticus</name>
    <dbReference type="NCBI Taxonomy" id="96344"/>
    <lineage>
        <taxon>Bacteria</taxon>
        <taxon>Pseudomonadati</taxon>
        <taxon>Pseudomonadota</taxon>
        <taxon>Betaproteobacteria</taxon>
        <taxon>Burkholderiales</taxon>
        <taxon>Burkholderiaceae</taxon>
        <taxon>Cupriavidus</taxon>
    </lineage>
</organism>
<feature type="domain" description="Thiolase N-terminal" evidence="7">
    <location>
        <begin position="13"/>
        <end position="217"/>
    </location>
</feature>
<dbReference type="Gene3D" id="3.40.47.10">
    <property type="match status" value="1"/>
</dbReference>
<dbReference type="GO" id="GO:0008289">
    <property type="term" value="F:lipid binding"/>
    <property type="evidence" value="ECO:0007669"/>
    <property type="project" value="UniProtKB-KW"/>
</dbReference>
<dbReference type="PROSITE" id="PS00737">
    <property type="entry name" value="THIOLASE_2"/>
    <property type="match status" value="1"/>
</dbReference>
<dbReference type="InterPro" id="IPR020616">
    <property type="entry name" value="Thiolase_N"/>
</dbReference>
<dbReference type="GO" id="GO:0003988">
    <property type="term" value="F:acetyl-CoA C-acyltransferase activity"/>
    <property type="evidence" value="ECO:0007669"/>
    <property type="project" value="UniProtKB-ARBA"/>
</dbReference>
<keyword evidence="9" id="KW-0614">Plasmid</keyword>
<dbReference type="CDD" id="cd00829">
    <property type="entry name" value="SCP-x_thiolase"/>
    <property type="match status" value="1"/>
</dbReference>
<reference evidence="9 10" key="1">
    <citation type="submission" date="2019-03" db="EMBL/GenBank/DDBJ databases">
        <title>Efficiently degradation of phenoxyalkanoic acid herbicides by Cupriavidus oxalaticus strain X32.</title>
        <authorList>
            <person name="Sheng X."/>
        </authorList>
    </citation>
    <scope>NUCLEOTIDE SEQUENCE [LARGE SCALE GENOMIC DNA]</scope>
    <source>
        <strain evidence="9 10">X32</strain>
        <plasmid evidence="9 10">unnamed4</plasmid>
    </source>
</reference>
<evidence type="ECO:0000256" key="3">
    <source>
        <dbReference type="ARBA" id="ARBA00022679"/>
    </source>
</evidence>
<dbReference type="SUPFAM" id="SSF53901">
    <property type="entry name" value="Thiolase-like"/>
    <property type="match status" value="1"/>
</dbReference>
<dbReference type="InterPro" id="IPR002155">
    <property type="entry name" value="Thiolase"/>
</dbReference>
<keyword evidence="2" id="KW-0813">Transport</keyword>
<evidence type="ECO:0000256" key="2">
    <source>
        <dbReference type="ARBA" id="ARBA00022448"/>
    </source>
</evidence>
<gene>
    <name evidence="9" type="ORF">E0W60_34805</name>
</gene>
<evidence type="ECO:0000259" key="7">
    <source>
        <dbReference type="Pfam" id="PF00108"/>
    </source>
</evidence>
<dbReference type="InterPro" id="IPR016039">
    <property type="entry name" value="Thiolase-like"/>
</dbReference>
<sequence length="387" mass="40812">MKHEVVVTGIGIHPFGRWPDKSTIQLSEVAIRQALADACITFPQVQAAWLGAEFAGFTEARQIVQHFGWTGIPISQMQQACASGSAAFREAYLAVQSGCYDTVLVLGYEKMEGGLLSGGDPALDHEFHLHHMGLDVTPGRIAMALQRRMLAYGETPQMLAAEAVQCYAYGAKNPNAKNRKAFTHEEILAAPVICSPLTKYMCCPSTDGAAAVVITTRAKAQQHGSVSRSITILGHGVGSPSDEDLLGGPGPHIGGDFRAGSLTHRVGGLAYEAAGVGPQDVDVVQCHAPFAGGGFVCAEALGFCDEGEGGRFFLEGKAALDGQVAFNTDGGLLARGHPLGATGIAEIYELVRQLRGEAGELQMPRRPKIAVAHNTGLGCLNMHILGR</sequence>
<dbReference type="EC" id="2.3.1.176" evidence="1"/>
<keyword evidence="5" id="KW-0446">Lipid-binding</keyword>
<dbReference type="PIRSF" id="PIRSF000429">
    <property type="entry name" value="Ac-CoA_Ac_transf"/>
    <property type="match status" value="1"/>
</dbReference>
<accession>A0A4P7LK67</accession>
<evidence type="ECO:0000313" key="10">
    <source>
        <dbReference type="Proteomes" id="UP000295294"/>
    </source>
</evidence>
<dbReference type="AlphaFoldDB" id="A0A4P7LK67"/>
<evidence type="ECO:0000256" key="6">
    <source>
        <dbReference type="ARBA" id="ARBA00032316"/>
    </source>
</evidence>
<keyword evidence="4" id="KW-0445">Lipid transport</keyword>
<dbReference type="EMBL" id="CP038639">
    <property type="protein sequence ID" value="QBY56225.1"/>
    <property type="molecule type" value="Genomic_DNA"/>
</dbReference>
<protein>
    <recommendedName>
        <fullName evidence="1">propanoyl-CoA C-acyltransferase</fullName>
        <ecNumber evidence="1">2.3.1.176</ecNumber>
    </recommendedName>
    <alternativeName>
        <fullName evidence="6">Propanoyl-CoA C-acyltransferase</fullName>
    </alternativeName>
</protein>
<dbReference type="PANTHER" id="PTHR42870:SF1">
    <property type="entry name" value="NON-SPECIFIC LIPID-TRANSFER PROTEIN-LIKE 2"/>
    <property type="match status" value="1"/>
</dbReference>
<dbReference type="RefSeq" id="WP_135707388.1">
    <property type="nucleotide sequence ID" value="NZ_CP038639.1"/>
</dbReference>
<dbReference type="InterPro" id="IPR020613">
    <property type="entry name" value="Thiolase_CS"/>
</dbReference>
<dbReference type="Pfam" id="PF00108">
    <property type="entry name" value="Thiolase_N"/>
    <property type="match status" value="1"/>
</dbReference>
<evidence type="ECO:0000256" key="4">
    <source>
        <dbReference type="ARBA" id="ARBA00023055"/>
    </source>
</evidence>
<dbReference type="Pfam" id="PF22691">
    <property type="entry name" value="Thiolase_C_1"/>
    <property type="match status" value="1"/>
</dbReference>
<dbReference type="KEGG" id="cox:E0W60_34805"/>
<evidence type="ECO:0000256" key="5">
    <source>
        <dbReference type="ARBA" id="ARBA00023121"/>
    </source>
</evidence>
<geneLocation type="plasmid" evidence="9">
    <name>unnamed4</name>
</geneLocation>
<evidence type="ECO:0000256" key="1">
    <source>
        <dbReference type="ARBA" id="ARBA00012352"/>
    </source>
</evidence>
<dbReference type="Proteomes" id="UP000295294">
    <property type="component" value="Plasmid unnamed4"/>
</dbReference>
<dbReference type="PANTHER" id="PTHR42870">
    <property type="entry name" value="ACETYL-COA C-ACETYLTRANSFERASE"/>
    <property type="match status" value="1"/>
</dbReference>
<keyword evidence="3" id="KW-0808">Transferase</keyword>